<comment type="caution">
    <text evidence="2">The sequence shown here is derived from an EMBL/GenBank/DDBJ whole genome shotgun (WGS) entry which is preliminary data.</text>
</comment>
<dbReference type="Proteomes" id="UP001597079">
    <property type="component" value="Unassembled WGS sequence"/>
</dbReference>
<accession>A0ABW4JGH3</accession>
<dbReference type="EMBL" id="JBHUCX010000029">
    <property type="protein sequence ID" value="MFD1675521.1"/>
    <property type="molecule type" value="Genomic_DNA"/>
</dbReference>
<dbReference type="PANTHER" id="PTHR36558:SF1">
    <property type="entry name" value="RESTRICTION ENDONUCLEASE DOMAIN-CONTAINING PROTEIN-RELATED"/>
    <property type="match status" value="1"/>
</dbReference>
<dbReference type="RefSeq" id="WP_377943401.1">
    <property type="nucleotide sequence ID" value="NZ_JBHUCX010000029.1"/>
</dbReference>
<dbReference type="SUPFAM" id="SSF52980">
    <property type="entry name" value="Restriction endonuclease-like"/>
    <property type="match status" value="1"/>
</dbReference>
<keyword evidence="2" id="KW-0378">Hydrolase</keyword>
<sequence>MEQAPNRSTPERYEIIDGVIYDMSPSPNTRHQIISSNLHGTFYAYLKGKACRVFSAPFDVYLKDGVDEWVIPDLTIVCDLSKLQDKGCVGAPDLVVEILSKATAVKDRTVKLKLYRAAGIKEYWIVDPNFGTVEVYKFGDNVFSTPEVYEAKDTLKVGIFEDLEIKMSEIFED</sequence>
<dbReference type="InterPro" id="IPR011335">
    <property type="entry name" value="Restrct_endonuc-II-like"/>
</dbReference>
<dbReference type="Pfam" id="PF05685">
    <property type="entry name" value="Uma2"/>
    <property type="match status" value="1"/>
</dbReference>
<evidence type="ECO:0000313" key="2">
    <source>
        <dbReference type="EMBL" id="MFD1675521.1"/>
    </source>
</evidence>
<reference evidence="3" key="1">
    <citation type="journal article" date="2019" name="Int. J. Syst. Evol. Microbiol.">
        <title>The Global Catalogue of Microorganisms (GCM) 10K type strain sequencing project: providing services to taxonomists for standard genome sequencing and annotation.</title>
        <authorList>
            <consortium name="The Broad Institute Genomics Platform"/>
            <consortium name="The Broad Institute Genome Sequencing Center for Infectious Disease"/>
            <person name="Wu L."/>
            <person name="Ma J."/>
        </authorList>
    </citation>
    <scope>NUCLEOTIDE SEQUENCE [LARGE SCALE GENOMIC DNA]</scope>
    <source>
        <strain evidence="3">CGMCC 1.12286</strain>
    </source>
</reference>
<keyword evidence="2" id="KW-0255">Endonuclease</keyword>
<dbReference type="InterPro" id="IPR008538">
    <property type="entry name" value="Uma2"/>
</dbReference>
<dbReference type="PANTHER" id="PTHR36558">
    <property type="entry name" value="GLR1098 PROTEIN"/>
    <property type="match status" value="1"/>
</dbReference>
<name>A0ABW4JGH3_9BACL</name>
<keyword evidence="2" id="KW-0540">Nuclease</keyword>
<keyword evidence="3" id="KW-1185">Reference proteome</keyword>
<gene>
    <name evidence="2" type="ORF">ACFSB2_12535</name>
</gene>
<dbReference type="Gene3D" id="3.90.1570.10">
    <property type="entry name" value="tt1808, chain A"/>
    <property type="match status" value="1"/>
</dbReference>
<feature type="domain" description="Putative restriction endonuclease" evidence="1">
    <location>
        <begin position="4"/>
        <end position="167"/>
    </location>
</feature>
<evidence type="ECO:0000259" key="1">
    <source>
        <dbReference type="Pfam" id="PF05685"/>
    </source>
</evidence>
<dbReference type="GO" id="GO:0004519">
    <property type="term" value="F:endonuclease activity"/>
    <property type="evidence" value="ECO:0007669"/>
    <property type="project" value="UniProtKB-KW"/>
</dbReference>
<evidence type="ECO:0000313" key="3">
    <source>
        <dbReference type="Proteomes" id="UP001597079"/>
    </source>
</evidence>
<proteinExistence type="predicted"/>
<dbReference type="CDD" id="cd06260">
    <property type="entry name" value="DUF820-like"/>
    <property type="match status" value="1"/>
</dbReference>
<organism evidence="2 3">
    <name type="scientific">Alicyclobacillus fodiniaquatilis</name>
    <dbReference type="NCBI Taxonomy" id="1661150"/>
    <lineage>
        <taxon>Bacteria</taxon>
        <taxon>Bacillati</taxon>
        <taxon>Bacillota</taxon>
        <taxon>Bacilli</taxon>
        <taxon>Bacillales</taxon>
        <taxon>Alicyclobacillaceae</taxon>
        <taxon>Alicyclobacillus</taxon>
    </lineage>
</organism>
<dbReference type="InterPro" id="IPR012296">
    <property type="entry name" value="Nuclease_put_TT1808"/>
</dbReference>
<protein>
    <submittedName>
        <fullName evidence="2">Uma2 family endonuclease</fullName>
    </submittedName>
</protein>